<dbReference type="GO" id="GO:0017004">
    <property type="term" value="P:cytochrome complex assembly"/>
    <property type="evidence" value="ECO:0007669"/>
    <property type="project" value="UniProtKB-KW"/>
</dbReference>
<evidence type="ECO:0000256" key="3">
    <source>
        <dbReference type="ARBA" id="ARBA00022692"/>
    </source>
</evidence>
<comment type="similarity">
    <text evidence="2">Belongs to the DsbD family.</text>
</comment>
<dbReference type="GO" id="GO:0016020">
    <property type="term" value="C:membrane"/>
    <property type="evidence" value="ECO:0007669"/>
    <property type="project" value="UniProtKB-SubCell"/>
</dbReference>
<dbReference type="AlphaFoldDB" id="Q5ZQN3"/>
<feature type="transmembrane region" description="Helical" evidence="7">
    <location>
        <begin position="133"/>
        <end position="159"/>
    </location>
</feature>
<sequence>MLDIGLGGALLAGLLSFVSPCVLPIVPPYLAWLAGVSFEDLSADAPGVAQRRRVVSSAVVFVLGFTTVFVALGATASMIGQTIAQYFGVLSVIAGIGIIIMGLHFLGVFRYLQLFYREARVQVERKPAGLVGAYVMGLAFAFGWTPCVGPDLAAILFIAGSEDTVVRGVSLLAAYSVGIGLPFILAAAFAARFLGWAARFRRHMHKVEKAMGALLVITGCLIVTGQMSAISYWLLETFPGLFKAFG</sequence>
<evidence type="ECO:0000256" key="2">
    <source>
        <dbReference type="ARBA" id="ARBA00006143"/>
    </source>
</evidence>
<keyword evidence="4" id="KW-0201">Cytochrome c-type biogenesis</keyword>
<evidence type="ECO:0000256" key="7">
    <source>
        <dbReference type="SAM" id="Phobius"/>
    </source>
</evidence>
<keyword evidence="3 7" id="KW-0812">Transmembrane</keyword>
<evidence type="ECO:0000256" key="4">
    <source>
        <dbReference type="ARBA" id="ARBA00022748"/>
    </source>
</evidence>
<feature type="transmembrane region" description="Helical" evidence="7">
    <location>
        <begin position="86"/>
        <end position="112"/>
    </location>
</feature>
<feature type="transmembrane region" description="Helical" evidence="7">
    <location>
        <begin position="212"/>
        <end position="235"/>
    </location>
</feature>
<comment type="subcellular location">
    <subcellularLocation>
        <location evidence="1">Membrane</location>
        <topology evidence="1">Multi-pass membrane protein</topology>
    </subcellularLocation>
</comment>
<name>Q5ZQN3_PSESE</name>
<keyword evidence="6 7" id="KW-0472">Membrane</keyword>
<dbReference type="EMBL" id="AJ404005">
    <property type="protein sequence ID" value="CAH59730.1"/>
    <property type="molecule type" value="Genomic_DNA"/>
</dbReference>
<feature type="transmembrane region" description="Helical" evidence="7">
    <location>
        <begin position="58"/>
        <end position="80"/>
    </location>
</feature>
<evidence type="ECO:0000256" key="5">
    <source>
        <dbReference type="ARBA" id="ARBA00022989"/>
    </source>
</evidence>
<proteinExistence type="inferred from homology"/>
<evidence type="ECO:0000256" key="1">
    <source>
        <dbReference type="ARBA" id="ARBA00004141"/>
    </source>
</evidence>
<protein>
    <submittedName>
        <fullName evidence="9">SoxV protein</fullName>
    </submittedName>
</protein>
<evidence type="ECO:0000313" key="9">
    <source>
        <dbReference type="EMBL" id="CAH59730.1"/>
    </source>
</evidence>
<accession>Q5ZQN3</accession>
<feature type="domain" description="Cytochrome C biogenesis protein transmembrane" evidence="8">
    <location>
        <begin position="7"/>
        <end position="222"/>
    </location>
</feature>
<keyword evidence="5 7" id="KW-1133">Transmembrane helix</keyword>
<dbReference type="Pfam" id="PF02683">
    <property type="entry name" value="DsbD_TM"/>
    <property type="match status" value="1"/>
</dbReference>
<dbReference type="InterPro" id="IPR003834">
    <property type="entry name" value="Cyt_c_assmbl_TM_dom"/>
</dbReference>
<feature type="transmembrane region" description="Helical" evidence="7">
    <location>
        <begin position="171"/>
        <end position="191"/>
    </location>
</feature>
<evidence type="ECO:0000259" key="8">
    <source>
        <dbReference type="Pfam" id="PF02683"/>
    </source>
</evidence>
<gene>
    <name evidence="9" type="primary">soxV</name>
</gene>
<dbReference type="InterPro" id="IPR051790">
    <property type="entry name" value="Cytochrome_c-biogenesis_DsbD"/>
</dbReference>
<organism evidence="9">
    <name type="scientific">Pseudaminobacter salicylatoxidans</name>
    <dbReference type="NCBI Taxonomy" id="93369"/>
    <lineage>
        <taxon>Bacteria</taxon>
        <taxon>Pseudomonadati</taxon>
        <taxon>Pseudomonadota</taxon>
        <taxon>Alphaproteobacteria</taxon>
        <taxon>Hyphomicrobiales</taxon>
        <taxon>Phyllobacteriaceae</taxon>
        <taxon>Pseudaminobacter</taxon>
    </lineage>
</organism>
<dbReference type="PANTHER" id="PTHR31272:SF4">
    <property type="entry name" value="CYTOCHROME C-TYPE BIOGENESIS PROTEIN HI_1454-RELATED"/>
    <property type="match status" value="1"/>
</dbReference>
<reference evidence="9" key="1">
    <citation type="journal article" date="2000" name="J. Bacteriol.">
        <title>A soxA gene, encoding a diheme cytochrome c, and a sox locus, essential for sulfur oxidation in a new sulfur lithotrophic bacterium.</title>
        <authorList>
            <person name="Mukhopadhyaya P.N."/>
            <person name="Deb C."/>
            <person name="Lahiri C."/>
            <person name="Roy P."/>
        </authorList>
    </citation>
    <scope>NUCLEOTIDE SEQUENCE</scope>
    <source>
        <strain evidence="9">KCT001</strain>
    </source>
</reference>
<evidence type="ECO:0000256" key="6">
    <source>
        <dbReference type="ARBA" id="ARBA00023136"/>
    </source>
</evidence>
<dbReference type="PANTHER" id="PTHR31272">
    <property type="entry name" value="CYTOCHROME C-TYPE BIOGENESIS PROTEIN HI_1454-RELATED"/>
    <property type="match status" value="1"/>
</dbReference>
<reference evidence="9" key="2">
    <citation type="submission" date="2004-11" db="EMBL/GenBank/DDBJ databases">
        <authorList>
            <person name="Roy P."/>
        </authorList>
    </citation>
    <scope>NUCLEOTIDE SEQUENCE</scope>
    <source>
        <strain evidence="9">KCT001</strain>
    </source>
</reference>